<keyword evidence="2" id="KW-1185">Reference proteome</keyword>
<organism evidence="1 2">
    <name type="scientific">Paramecium primaurelia</name>
    <dbReference type="NCBI Taxonomy" id="5886"/>
    <lineage>
        <taxon>Eukaryota</taxon>
        <taxon>Sar</taxon>
        <taxon>Alveolata</taxon>
        <taxon>Ciliophora</taxon>
        <taxon>Intramacronucleata</taxon>
        <taxon>Oligohymenophorea</taxon>
        <taxon>Peniculida</taxon>
        <taxon>Parameciidae</taxon>
        <taxon>Paramecium</taxon>
    </lineage>
</organism>
<protein>
    <submittedName>
        <fullName evidence="1">Uncharacterized protein</fullName>
    </submittedName>
</protein>
<dbReference type="EMBL" id="CAJJDM010000017">
    <property type="protein sequence ID" value="CAD8052939.1"/>
    <property type="molecule type" value="Genomic_DNA"/>
</dbReference>
<dbReference type="AlphaFoldDB" id="A0A8S1KCI7"/>
<comment type="caution">
    <text evidence="1">The sequence shown here is derived from an EMBL/GenBank/DDBJ whole genome shotgun (WGS) entry which is preliminary data.</text>
</comment>
<dbReference type="Proteomes" id="UP000688137">
    <property type="component" value="Unassembled WGS sequence"/>
</dbReference>
<reference evidence="1" key="1">
    <citation type="submission" date="2021-01" db="EMBL/GenBank/DDBJ databases">
        <authorList>
            <consortium name="Genoscope - CEA"/>
            <person name="William W."/>
        </authorList>
    </citation>
    <scope>NUCLEOTIDE SEQUENCE</scope>
</reference>
<evidence type="ECO:0000313" key="1">
    <source>
        <dbReference type="EMBL" id="CAD8052939.1"/>
    </source>
</evidence>
<sequence>MIKQQKQILILNYITIIFWQKNFWKNYLGAKFKYRVMILILQIKRNYRYIQQRFQSLNNCNNFNKLKNYFLINNYNKKTFIKFIVMNMIKKFFGYKLMNQKYLTLRDNKLKHL</sequence>
<gene>
    <name evidence="1" type="ORF">PPRIM_AZ9-3.1.T0200077</name>
</gene>
<proteinExistence type="predicted"/>
<evidence type="ECO:0000313" key="2">
    <source>
        <dbReference type="Proteomes" id="UP000688137"/>
    </source>
</evidence>
<accession>A0A8S1KCI7</accession>
<name>A0A8S1KCI7_PARPR</name>